<dbReference type="EMBL" id="CAKOGP040001869">
    <property type="protein sequence ID" value="CAJ1954418.1"/>
    <property type="molecule type" value="Genomic_DNA"/>
</dbReference>
<organism evidence="10 11">
    <name type="scientific">Cylindrotheca closterium</name>
    <dbReference type="NCBI Taxonomy" id="2856"/>
    <lineage>
        <taxon>Eukaryota</taxon>
        <taxon>Sar</taxon>
        <taxon>Stramenopiles</taxon>
        <taxon>Ochrophyta</taxon>
        <taxon>Bacillariophyta</taxon>
        <taxon>Bacillariophyceae</taxon>
        <taxon>Bacillariophycidae</taxon>
        <taxon>Bacillariales</taxon>
        <taxon>Bacillariaceae</taxon>
        <taxon>Cylindrotheca</taxon>
    </lineage>
</organism>
<keyword evidence="5" id="KW-0862">Zinc</keyword>
<evidence type="ECO:0000256" key="8">
    <source>
        <dbReference type="SAM" id="MobiDB-lite"/>
    </source>
</evidence>
<dbReference type="InterPro" id="IPR036236">
    <property type="entry name" value="Znf_C2H2_sf"/>
</dbReference>
<evidence type="ECO:0000256" key="7">
    <source>
        <dbReference type="PROSITE-ProRule" id="PRU01145"/>
    </source>
</evidence>
<dbReference type="GO" id="GO:0003677">
    <property type="term" value="F:DNA binding"/>
    <property type="evidence" value="ECO:0007669"/>
    <property type="project" value="InterPro"/>
</dbReference>
<evidence type="ECO:0000313" key="11">
    <source>
        <dbReference type="Proteomes" id="UP001295423"/>
    </source>
</evidence>
<evidence type="ECO:0000313" key="10">
    <source>
        <dbReference type="EMBL" id="CAJ1954418.1"/>
    </source>
</evidence>
<feature type="region of interest" description="Disordered" evidence="8">
    <location>
        <begin position="142"/>
        <end position="248"/>
    </location>
</feature>
<dbReference type="InterPro" id="IPR039999">
    <property type="entry name" value="LYAR"/>
</dbReference>
<evidence type="ECO:0000259" key="9">
    <source>
        <dbReference type="Pfam" id="PF08790"/>
    </source>
</evidence>
<keyword evidence="3" id="KW-0677">Repeat</keyword>
<accession>A0AAD2FXQ0</accession>
<comment type="subcellular location">
    <subcellularLocation>
        <location evidence="1">Nucleus</location>
    </subcellularLocation>
</comment>
<keyword evidence="4 7" id="KW-0863">Zinc-finger</keyword>
<dbReference type="GO" id="GO:0000122">
    <property type="term" value="P:negative regulation of transcription by RNA polymerase II"/>
    <property type="evidence" value="ECO:0007669"/>
    <property type="project" value="TreeGrafter"/>
</dbReference>
<dbReference type="GO" id="GO:0008270">
    <property type="term" value="F:zinc ion binding"/>
    <property type="evidence" value="ECO:0007669"/>
    <property type="project" value="UniProtKB-KW"/>
</dbReference>
<evidence type="ECO:0000256" key="3">
    <source>
        <dbReference type="ARBA" id="ARBA00022737"/>
    </source>
</evidence>
<dbReference type="InterPro" id="IPR014898">
    <property type="entry name" value="Znf_C2H2_LYAR"/>
</dbReference>
<keyword evidence="2" id="KW-0479">Metal-binding</keyword>
<sequence>MVFFCCDGCGETFKKSKVDTHAARCRQCASVSCVDCSVSFFGDDYRAHTSCISEAERYEGKLYKPKKRNPQEEWMDIVETCAQSAPAHLKNYLETMTDLDNIPRKEKQFRNFTMNSLNLRGRGEAIVGEVWNLLKAEREKRTAAKQEQEAKKKHEVELRKKEDGEKNRRETKQTAVADNSDDDSAGDNEDTKKSKGQSKEPPSTSSESVDKKKVKKLMKKALKKAPDRKMKLKSLRKQLETEMGLSKKSKKMLKELLLQVPKSKKSNILIDGKMISME</sequence>
<dbReference type="PROSITE" id="PS51804">
    <property type="entry name" value="ZF_C2HC_LYAR"/>
    <property type="match status" value="2"/>
</dbReference>
<comment type="caution">
    <text evidence="10">The sequence shown here is derived from an EMBL/GenBank/DDBJ whole genome shotgun (WGS) entry which is preliminary data.</text>
</comment>
<name>A0AAD2FXQ0_9STRA</name>
<dbReference type="GO" id="GO:0005730">
    <property type="term" value="C:nucleolus"/>
    <property type="evidence" value="ECO:0007669"/>
    <property type="project" value="TreeGrafter"/>
</dbReference>
<feature type="compositionally biased region" description="Basic and acidic residues" evidence="8">
    <location>
        <begin position="142"/>
        <end position="172"/>
    </location>
</feature>
<feature type="compositionally biased region" description="Acidic residues" evidence="8">
    <location>
        <begin position="179"/>
        <end position="188"/>
    </location>
</feature>
<evidence type="ECO:0000256" key="1">
    <source>
        <dbReference type="ARBA" id="ARBA00004123"/>
    </source>
</evidence>
<dbReference type="GO" id="GO:0006364">
    <property type="term" value="P:rRNA processing"/>
    <property type="evidence" value="ECO:0007669"/>
    <property type="project" value="TreeGrafter"/>
</dbReference>
<gene>
    <name evidence="10" type="ORF">CYCCA115_LOCUS15010</name>
</gene>
<dbReference type="Proteomes" id="UP001295423">
    <property type="component" value="Unassembled WGS sequence"/>
</dbReference>
<dbReference type="SUPFAM" id="SSF57667">
    <property type="entry name" value="beta-beta-alpha zinc fingers"/>
    <property type="match status" value="2"/>
</dbReference>
<dbReference type="PANTHER" id="PTHR13100">
    <property type="entry name" value="CELL GROWTH-REGULATING NUCLEOLAR PROTEIN LYAR"/>
    <property type="match status" value="1"/>
</dbReference>
<feature type="compositionally biased region" description="Basic residues" evidence="8">
    <location>
        <begin position="212"/>
        <end position="223"/>
    </location>
</feature>
<evidence type="ECO:0000256" key="6">
    <source>
        <dbReference type="ARBA" id="ARBA00023242"/>
    </source>
</evidence>
<evidence type="ECO:0000256" key="2">
    <source>
        <dbReference type="ARBA" id="ARBA00022723"/>
    </source>
</evidence>
<dbReference type="PANTHER" id="PTHR13100:SF10">
    <property type="entry name" value="CELL GROWTH-REGULATING NUCLEOLAR PROTEIN"/>
    <property type="match status" value="1"/>
</dbReference>
<dbReference type="AlphaFoldDB" id="A0AAD2FXQ0"/>
<protein>
    <recommendedName>
        <fullName evidence="9">Zinc finger C2H2 LYAR-type domain-containing protein</fullName>
    </recommendedName>
</protein>
<evidence type="ECO:0000256" key="5">
    <source>
        <dbReference type="ARBA" id="ARBA00022833"/>
    </source>
</evidence>
<keyword evidence="11" id="KW-1185">Reference proteome</keyword>
<dbReference type="Gene3D" id="3.30.1490.490">
    <property type="match status" value="1"/>
</dbReference>
<dbReference type="Pfam" id="PF08790">
    <property type="entry name" value="zf-LYAR"/>
    <property type="match status" value="1"/>
</dbReference>
<reference evidence="10" key="1">
    <citation type="submission" date="2023-08" db="EMBL/GenBank/DDBJ databases">
        <authorList>
            <person name="Audoor S."/>
            <person name="Bilcke G."/>
        </authorList>
    </citation>
    <scope>NUCLEOTIDE SEQUENCE</scope>
</reference>
<proteinExistence type="predicted"/>
<keyword evidence="6" id="KW-0539">Nucleus</keyword>
<feature type="domain" description="Zinc finger C2H2 LYAR-type" evidence="9">
    <location>
        <begin position="31"/>
        <end position="58"/>
    </location>
</feature>
<evidence type="ECO:0000256" key="4">
    <source>
        <dbReference type="ARBA" id="ARBA00022771"/>
    </source>
</evidence>
<dbReference type="FunFam" id="3.30.1490.490:FF:000001">
    <property type="entry name" value="cell growth-regulating nucleolar protein-like"/>
    <property type="match status" value="1"/>
</dbReference>